<proteinExistence type="inferred from homology"/>
<dbReference type="RefSeq" id="WP_185137419.1">
    <property type="nucleotide sequence ID" value="NZ_BORM01000054.1"/>
</dbReference>
<dbReference type="InterPro" id="IPR028082">
    <property type="entry name" value="Peripla_BP_I"/>
</dbReference>
<dbReference type="CDD" id="cd06309">
    <property type="entry name" value="PBP1_galactofuranose_YtfQ-like"/>
    <property type="match status" value="1"/>
</dbReference>
<protein>
    <submittedName>
        <fullName evidence="7">ABC transporter substrate-binding protein</fullName>
    </submittedName>
</protein>
<comment type="caution">
    <text evidence="7">The sequence shown here is derived from an EMBL/GenBank/DDBJ whole genome shotgun (WGS) entry which is preliminary data.</text>
</comment>
<evidence type="ECO:0000256" key="3">
    <source>
        <dbReference type="ARBA" id="ARBA00022729"/>
    </source>
</evidence>
<comment type="similarity">
    <text evidence="2">Belongs to the bacterial solute-binding protein 2 family.</text>
</comment>
<evidence type="ECO:0000259" key="6">
    <source>
        <dbReference type="Pfam" id="PF13407"/>
    </source>
</evidence>
<dbReference type="InterPro" id="IPR025997">
    <property type="entry name" value="SBP_2_dom"/>
</dbReference>
<feature type="region of interest" description="Disordered" evidence="4">
    <location>
        <begin position="24"/>
        <end position="67"/>
    </location>
</feature>
<reference evidence="7 8" key="1">
    <citation type="submission" date="2020-08" db="EMBL/GenBank/DDBJ databases">
        <title>Cohnella phylogeny.</title>
        <authorList>
            <person name="Dunlap C."/>
        </authorList>
    </citation>
    <scope>NUCLEOTIDE SEQUENCE [LARGE SCALE GENOMIC DNA]</scope>
    <source>
        <strain evidence="7 8">DSM 25239</strain>
    </source>
</reference>
<dbReference type="Proteomes" id="UP000553776">
    <property type="component" value="Unassembled WGS sequence"/>
</dbReference>
<feature type="chain" id="PRO_5032440738" evidence="5">
    <location>
        <begin position="22"/>
        <end position="361"/>
    </location>
</feature>
<evidence type="ECO:0000313" key="8">
    <source>
        <dbReference type="Proteomes" id="UP000553776"/>
    </source>
</evidence>
<dbReference type="PANTHER" id="PTHR46847:SF3">
    <property type="entry name" value="GALACTOFURANOSE-BINDING PROTEIN YTFQ"/>
    <property type="match status" value="1"/>
</dbReference>
<dbReference type="PANTHER" id="PTHR46847">
    <property type="entry name" value="D-ALLOSE-BINDING PERIPLASMIC PROTEIN-RELATED"/>
    <property type="match status" value="1"/>
</dbReference>
<keyword evidence="8" id="KW-1185">Reference proteome</keyword>
<dbReference type="AlphaFoldDB" id="A0A841U2P4"/>
<dbReference type="Pfam" id="PF13407">
    <property type="entry name" value="Peripla_BP_4"/>
    <property type="match status" value="1"/>
</dbReference>
<dbReference type="Gene3D" id="3.40.50.2300">
    <property type="match status" value="2"/>
</dbReference>
<evidence type="ECO:0000256" key="5">
    <source>
        <dbReference type="SAM" id="SignalP"/>
    </source>
</evidence>
<dbReference type="GO" id="GO:0030313">
    <property type="term" value="C:cell envelope"/>
    <property type="evidence" value="ECO:0007669"/>
    <property type="project" value="UniProtKB-SubCell"/>
</dbReference>
<organism evidence="7 8">
    <name type="scientific">Cohnella xylanilytica</name>
    <dbReference type="NCBI Taxonomy" id="557555"/>
    <lineage>
        <taxon>Bacteria</taxon>
        <taxon>Bacillati</taxon>
        <taxon>Bacillota</taxon>
        <taxon>Bacilli</taxon>
        <taxon>Bacillales</taxon>
        <taxon>Paenibacillaceae</taxon>
        <taxon>Cohnella</taxon>
    </lineage>
</organism>
<evidence type="ECO:0000313" key="7">
    <source>
        <dbReference type="EMBL" id="MBB6693438.1"/>
    </source>
</evidence>
<sequence length="361" mass="37973">MKKSGKLGALLVLSSMMLVSAACGGNNEGGSSSSPSQEASKSPSASAPASVSPSESASESASASPSAAGKKISLGFAQVGAESGWRTANTESIKSSAAEAGFDLKFSDAQQKQENQIKAIRSYIQQKVDVIAFSPVVESGWDTVLKEAKDAGIPVILTDRAVDSKDDSLYVTFIGSDFVEEGRRAGDWLVEQYKDASEDVNIVELQGTTGSAPANDRKAGFAEKIAANPHLKIIASQTGDFTRAKGKEVMQSFLKAHKKIDVLYAHNDDMALGAIQAIEAAGLKPGVDIKIISVDAVKDGMTAASEGKINFIVECNPLLGPQLMQAVNDVVAGKEIPKRIVTEEGTFTSEQAKEALPNRKY</sequence>
<comment type="subcellular location">
    <subcellularLocation>
        <location evidence="1">Cell envelope</location>
    </subcellularLocation>
</comment>
<dbReference type="SUPFAM" id="SSF53822">
    <property type="entry name" value="Periplasmic binding protein-like I"/>
    <property type="match status" value="1"/>
</dbReference>
<dbReference type="PROSITE" id="PS51257">
    <property type="entry name" value="PROKAR_LIPOPROTEIN"/>
    <property type="match status" value="1"/>
</dbReference>
<name>A0A841U2P4_9BACL</name>
<gene>
    <name evidence="7" type="ORF">H7B90_18775</name>
</gene>
<feature type="domain" description="Periplasmic binding protein" evidence="6">
    <location>
        <begin position="80"/>
        <end position="335"/>
    </location>
</feature>
<dbReference type="GO" id="GO:0030246">
    <property type="term" value="F:carbohydrate binding"/>
    <property type="evidence" value="ECO:0007669"/>
    <property type="project" value="UniProtKB-ARBA"/>
</dbReference>
<evidence type="ECO:0000256" key="2">
    <source>
        <dbReference type="ARBA" id="ARBA00007639"/>
    </source>
</evidence>
<evidence type="ECO:0000256" key="4">
    <source>
        <dbReference type="SAM" id="MobiDB-lite"/>
    </source>
</evidence>
<accession>A0A841U2P4</accession>
<dbReference type="EMBL" id="JACJVR010000073">
    <property type="protein sequence ID" value="MBB6693438.1"/>
    <property type="molecule type" value="Genomic_DNA"/>
</dbReference>
<keyword evidence="3 5" id="KW-0732">Signal</keyword>
<feature type="compositionally biased region" description="Low complexity" evidence="4">
    <location>
        <begin position="31"/>
        <end position="67"/>
    </location>
</feature>
<feature type="signal peptide" evidence="5">
    <location>
        <begin position="1"/>
        <end position="21"/>
    </location>
</feature>
<evidence type="ECO:0000256" key="1">
    <source>
        <dbReference type="ARBA" id="ARBA00004196"/>
    </source>
</evidence>